<reference evidence="2" key="1">
    <citation type="journal article" date="2019" name="Curr. Biol.">
        <title>Genome Sequence of Striga asiatica Provides Insight into the Evolution of Plant Parasitism.</title>
        <authorList>
            <person name="Yoshida S."/>
            <person name="Kim S."/>
            <person name="Wafula E.K."/>
            <person name="Tanskanen J."/>
            <person name="Kim Y.M."/>
            <person name="Honaas L."/>
            <person name="Yang Z."/>
            <person name="Spallek T."/>
            <person name="Conn C.E."/>
            <person name="Ichihashi Y."/>
            <person name="Cheong K."/>
            <person name="Cui S."/>
            <person name="Der J.P."/>
            <person name="Gundlach H."/>
            <person name="Jiao Y."/>
            <person name="Hori C."/>
            <person name="Ishida J.K."/>
            <person name="Kasahara H."/>
            <person name="Kiba T."/>
            <person name="Kim M.S."/>
            <person name="Koo N."/>
            <person name="Laohavisit A."/>
            <person name="Lee Y.H."/>
            <person name="Lumba S."/>
            <person name="McCourt P."/>
            <person name="Mortimer J.C."/>
            <person name="Mutuku J.M."/>
            <person name="Nomura T."/>
            <person name="Sasaki-Sekimoto Y."/>
            <person name="Seto Y."/>
            <person name="Wang Y."/>
            <person name="Wakatake T."/>
            <person name="Sakakibara H."/>
            <person name="Demura T."/>
            <person name="Yamaguchi S."/>
            <person name="Yoneyama K."/>
            <person name="Manabe R.I."/>
            <person name="Nelson D.C."/>
            <person name="Schulman A.H."/>
            <person name="Timko M.P."/>
            <person name="dePamphilis C.W."/>
            <person name="Choi D."/>
            <person name="Shirasu K."/>
        </authorList>
    </citation>
    <scope>NUCLEOTIDE SEQUENCE [LARGE SCALE GENOMIC DNA]</scope>
    <source>
        <strain evidence="2">cv. UVA1</strain>
    </source>
</reference>
<evidence type="ECO:0000313" key="1">
    <source>
        <dbReference type="EMBL" id="GER34594.1"/>
    </source>
</evidence>
<name>A0A5A7PPB8_STRAF</name>
<dbReference type="Proteomes" id="UP000325081">
    <property type="component" value="Unassembled WGS sequence"/>
</dbReference>
<sequence length="336" mass="38148">MMGKNKHSFCKKKVSKGRFGETKHLTQVDRINRGTIGSVFLETEEEADKEEKALNGEKKGTENVEDSTVVIIVVEVNNNWFESWLGLYKIKPLVQSTDYTVISRTKLLLSSREISISTHEENVDYMTLARFAKVNQASQPLMSIPFRPPPPSKKFEHVVRDIWRCIVIFMLSILRSMSQPGQSLYSRIFLSQGLIFLRLPHKLHALKLHQSPKLVCLEVLCFVLRWGMAGSHQQGLEQALRVCTVFRESVLFVPGLPLFLAFAAENKSAFTLVPRDKFLNGKHDTQEFGYCLGKGITMVLSSSLPPKRIKIESDTPVESRMNTVFTFTFSPKTNHG</sequence>
<organism evidence="1 2">
    <name type="scientific">Striga asiatica</name>
    <name type="common">Asiatic witchweed</name>
    <name type="synonym">Buchnera asiatica</name>
    <dbReference type="NCBI Taxonomy" id="4170"/>
    <lineage>
        <taxon>Eukaryota</taxon>
        <taxon>Viridiplantae</taxon>
        <taxon>Streptophyta</taxon>
        <taxon>Embryophyta</taxon>
        <taxon>Tracheophyta</taxon>
        <taxon>Spermatophyta</taxon>
        <taxon>Magnoliopsida</taxon>
        <taxon>eudicotyledons</taxon>
        <taxon>Gunneridae</taxon>
        <taxon>Pentapetalae</taxon>
        <taxon>asterids</taxon>
        <taxon>lamiids</taxon>
        <taxon>Lamiales</taxon>
        <taxon>Orobanchaceae</taxon>
        <taxon>Buchnereae</taxon>
        <taxon>Striga</taxon>
    </lineage>
</organism>
<accession>A0A5A7PPB8</accession>
<proteinExistence type="predicted"/>
<comment type="caution">
    <text evidence="1">The sequence shown here is derived from an EMBL/GenBank/DDBJ whole genome shotgun (WGS) entry which is preliminary data.</text>
</comment>
<keyword evidence="1" id="KW-0436">Ligase</keyword>
<keyword evidence="2" id="KW-1185">Reference proteome</keyword>
<dbReference type="AlphaFoldDB" id="A0A5A7PPB8"/>
<protein>
    <submittedName>
        <fullName evidence="1">DNA ligase 4</fullName>
    </submittedName>
</protein>
<dbReference type="GO" id="GO:0016874">
    <property type="term" value="F:ligase activity"/>
    <property type="evidence" value="ECO:0007669"/>
    <property type="project" value="UniProtKB-KW"/>
</dbReference>
<dbReference type="EMBL" id="BKCP01004916">
    <property type="protein sequence ID" value="GER34594.1"/>
    <property type="molecule type" value="Genomic_DNA"/>
</dbReference>
<gene>
    <name evidence="1" type="ORF">STAS_10847</name>
</gene>
<evidence type="ECO:0000313" key="2">
    <source>
        <dbReference type="Proteomes" id="UP000325081"/>
    </source>
</evidence>